<dbReference type="GO" id="GO:0000155">
    <property type="term" value="F:phosphorelay sensor kinase activity"/>
    <property type="evidence" value="ECO:0007669"/>
    <property type="project" value="InterPro"/>
</dbReference>
<keyword evidence="4" id="KW-0175">Coiled coil</keyword>
<proteinExistence type="predicted"/>
<dbReference type="Pfam" id="PF00512">
    <property type="entry name" value="HisKA"/>
    <property type="match status" value="1"/>
</dbReference>
<accession>A0A2G6KFG7</accession>
<feature type="coiled-coil region" evidence="4">
    <location>
        <begin position="12"/>
        <end position="43"/>
    </location>
</feature>
<dbReference type="SUPFAM" id="SSF47384">
    <property type="entry name" value="Homodimeric domain of signal transducing histidine kinase"/>
    <property type="match status" value="1"/>
</dbReference>
<dbReference type="Proteomes" id="UP000230821">
    <property type="component" value="Unassembled WGS sequence"/>
</dbReference>
<dbReference type="InterPro" id="IPR004358">
    <property type="entry name" value="Sig_transdc_His_kin-like_C"/>
</dbReference>
<evidence type="ECO:0000256" key="1">
    <source>
        <dbReference type="ARBA" id="ARBA00000085"/>
    </source>
</evidence>
<dbReference type="InterPro" id="IPR003594">
    <property type="entry name" value="HATPase_dom"/>
</dbReference>
<protein>
    <recommendedName>
        <fullName evidence="2">histidine kinase</fullName>
        <ecNumber evidence="2">2.7.13.3</ecNumber>
    </recommendedName>
</protein>
<keyword evidence="6" id="KW-0418">Kinase</keyword>
<dbReference type="PRINTS" id="PR00344">
    <property type="entry name" value="BCTRLSENSOR"/>
</dbReference>
<dbReference type="SMART" id="SM00387">
    <property type="entry name" value="HATPase_c"/>
    <property type="match status" value="1"/>
</dbReference>
<keyword evidence="6" id="KW-0808">Transferase</keyword>
<dbReference type="PROSITE" id="PS50109">
    <property type="entry name" value="HIS_KIN"/>
    <property type="match status" value="1"/>
</dbReference>
<evidence type="ECO:0000256" key="3">
    <source>
        <dbReference type="ARBA" id="ARBA00022553"/>
    </source>
</evidence>
<gene>
    <name evidence="6" type="ORF">CSA56_07675</name>
</gene>
<feature type="domain" description="Histidine kinase" evidence="5">
    <location>
        <begin position="69"/>
        <end position="371"/>
    </location>
</feature>
<dbReference type="Gene3D" id="1.10.287.130">
    <property type="match status" value="1"/>
</dbReference>
<dbReference type="AlphaFoldDB" id="A0A2G6KFG7"/>
<dbReference type="PANTHER" id="PTHR43065">
    <property type="entry name" value="SENSOR HISTIDINE KINASE"/>
    <property type="match status" value="1"/>
</dbReference>
<evidence type="ECO:0000256" key="4">
    <source>
        <dbReference type="SAM" id="Coils"/>
    </source>
</evidence>
<organism evidence="6 7">
    <name type="scientific">candidate division KSB3 bacterium</name>
    <dbReference type="NCBI Taxonomy" id="2044937"/>
    <lineage>
        <taxon>Bacteria</taxon>
        <taxon>candidate division KSB3</taxon>
    </lineage>
</organism>
<dbReference type="Gene3D" id="3.30.565.10">
    <property type="entry name" value="Histidine kinase-like ATPase, C-terminal domain"/>
    <property type="match status" value="1"/>
</dbReference>
<evidence type="ECO:0000313" key="7">
    <source>
        <dbReference type="Proteomes" id="UP000230821"/>
    </source>
</evidence>
<evidence type="ECO:0000259" key="5">
    <source>
        <dbReference type="PROSITE" id="PS50109"/>
    </source>
</evidence>
<dbReference type="EC" id="2.7.13.3" evidence="2"/>
<dbReference type="SMART" id="SM00388">
    <property type="entry name" value="HisKA"/>
    <property type="match status" value="1"/>
</dbReference>
<comment type="caution">
    <text evidence="6">The sequence shown here is derived from an EMBL/GenBank/DDBJ whole genome shotgun (WGS) entry which is preliminary data.</text>
</comment>
<evidence type="ECO:0000313" key="6">
    <source>
        <dbReference type="EMBL" id="PIE34416.1"/>
    </source>
</evidence>
<dbReference type="CDD" id="cd00082">
    <property type="entry name" value="HisKA"/>
    <property type="match status" value="1"/>
</dbReference>
<dbReference type="Pfam" id="PF02518">
    <property type="entry name" value="HATPase_c"/>
    <property type="match status" value="1"/>
</dbReference>
<dbReference type="InterPro" id="IPR003661">
    <property type="entry name" value="HisK_dim/P_dom"/>
</dbReference>
<evidence type="ECO:0000256" key="2">
    <source>
        <dbReference type="ARBA" id="ARBA00012438"/>
    </source>
</evidence>
<name>A0A2G6KFG7_9BACT</name>
<dbReference type="SUPFAM" id="SSF55874">
    <property type="entry name" value="ATPase domain of HSP90 chaperone/DNA topoisomerase II/histidine kinase"/>
    <property type="match status" value="1"/>
</dbReference>
<reference evidence="6 7" key="1">
    <citation type="submission" date="2017-10" db="EMBL/GenBank/DDBJ databases">
        <title>Novel microbial diversity and functional potential in the marine mammal oral microbiome.</title>
        <authorList>
            <person name="Dudek N.K."/>
            <person name="Sun C.L."/>
            <person name="Burstein D."/>
            <person name="Kantor R.S."/>
            <person name="Aliaga Goltsman D.S."/>
            <person name="Bik E.M."/>
            <person name="Thomas B.C."/>
            <person name="Banfield J.F."/>
            <person name="Relman D.A."/>
        </authorList>
    </citation>
    <scope>NUCLEOTIDE SEQUENCE [LARGE SCALE GENOMIC DNA]</scope>
    <source>
        <strain evidence="6">DOLJORAL78_47_16</strain>
    </source>
</reference>
<dbReference type="InterPro" id="IPR005467">
    <property type="entry name" value="His_kinase_dom"/>
</dbReference>
<keyword evidence="3" id="KW-0597">Phosphoprotein</keyword>
<dbReference type="InterPro" id="IPR036890">
    <property type="entry name" value="HATPase_C_sf"/>
</dbReference>
<sequence length="377" mass="42098">MLARQAAIAIENAKLYAQVNSAYQNVKSLNEQLQETNDELAVTLDYLKTTQQELIQSEKMAALGQLIAGIAHEINTPLGAIRSAVGSMTQALTQTLEQLPHFFRTISEEQTQHFLTLLSLALHKESSTTARERRSFRKTAIAYLQNHSIEDARKVADVLVDMGIYNGFNRLLPLLQDPFCLEMLNVAYDISGLKESTHIITDATERASKVVFALKTYAHQNSSGTMVQANLTDGIEAVLTLYHNQFKHGVTIQRQFAPLPTILCYPDELNQVWTNLIHNALQAMNNQGTLTLKVEEKHGQAVVAISDTGTGIPDEIRDKIFRPFFTTKPSGEGSGLGLDIVRKIIEKHNGRIEVESRPGHTTFSVWLPMYAKERVEE</sequence>
<comment type="catalytic activity">
    <reaction evidence="1">
        <text>ATP + protein L-histidine = ADP + protein N-phospho-L-histidine.</text>
        <dbReference type="EC" id="2.7.13.3"/>
    </reaction>
</comment>
<dbReference type="PANTHER" id="PTHR43065:SF48">
    <property type="entry name" value="HISTIDINE KINASE"/>
    <property type="match status" value="1"/>
</dbReference>
<dbReference type="EMBL" id="PDSK01000089">
    <property type="protein sequence ID" value="PIE34416.1"/>
    <property type="molecule type" value="Genomic_DNA"/>
</dbReference>
<dbReference type="InterPro" id="IPR036097">
    <property type="entry name" value="HisK_dim/P_sf"/>
</dbReference>